<dbReference type="AlphaFoldDB" id="A0A9P1H492"/>
<accession>A0A9P1H492</accession>
<evidence type="ECO:0000256" key="1">
    <source>
        <dbReference type="SAM" id="MobiDB-lite"/>
    </source>
</evidence>
<keyword evidence="3" id="KW-1185">Reference proteome</keyword>
<feature type="compositionally biased region" description="Polar residues" evidence="1">
    <location>
        <begin position="33"/>
        <end position="44"/>
    </location>
</feature>
<sequence length="160" mass="17522">MDSEEDNTDSNSIRRRRAFRRFAEAHLRRPDNSSRLAPTATGRTRTLAVPGQPRTATDLEAGPDDHVVPSRPGRARRWVGIRIPAERTEVEGLNDPAPYEPAAKKDDDVELQNMTRPGAGGDDAADARNGSVAEPPTTRNMARTAYGHHPGSDSIRLDYG</sequence>
<evidence type="ECO:0000313" key="3">
    <source>
        <dbReference type="Proteomes" id="UP000838763"/>
    </source>
</evidence>
<feature type="region of interest" description="Disordered" evidence="1">
    <location>
        <begin position="89"/>
        <end position="160"/>
    </location>
</feature>
<protein>
    <submittedName>
        <fullName evidence="2">Uncharacterized protein</fullName>
    </submittedName>
</protein>
<gene>
    <name evidence="2" type="ORF">PPNO1_LOCUS5425</name>
</gene>
<comment type="caution">
    <text evidence="2">The sequence shown here is derived from an EMBL/GenBank/DDBJ whole genome shotgun (WGS) entry which is preliminary data.</text>
</comment>
<organism evidence="2 3">
    <name type="scientific">Parascedosporium putredinis</name>
    <dbReference type="NCBI Taxonomy" id="1442378"/>
    <lineage>
        <taxon>Eukaryota</taxon>
        <taxon>Fungi</taxon>
        <taxon>Dikarya</taxon>
        <taxon>Ascomycota</taxon>
        <taxon>Pezizomycotina</taxon>
        <taxon>Sordariomycetes</taxon>
        <taxon>Hypocreomycetidae</taxon>
        <taxon>Microascales</taxon>
        <taxon>Microascaceae</taxon>
        <taxon>Parascedosporium</taxon>
    </lineage>
</organism>
<proteinExistence type="predicted"/>
<reference evidence="2" key="1">
    <citation type="submission" date="2022-11" db="EMBL/GenBank/DDBJ databases">
        <authorList>
            <person name="Scott C."/>
            <person name="Bruce N."/>
        </authorList>
    </citation>
    <scope>NUCLEOTIDE SEQUENCE</scope>
</reference>
<dbReference type="EMBL" id="CALLCH030000012">
    <property type="protein sequence ID" value="CAI4215718.1"/>
    <property type="molecule type" value="Genomic_DNA"/>
</dbReference>
<dbReference type="Proteomes" id="UP000838763">
    <property type="component" value="Unassembled WGS sequence"/>
</dbReference>
<feature type="region of interest" description="Disordered" evidence="1">
    <location>
        <begin position="28"/>
        <end position="72"/>
    </location>
</feature>
<name>A0A9P1H492_9PEZI</name>
<evidence type="ECO:0000313" key="2">
    <source>
        <dbReference type="EMBL" id="CAI4215718.1"/>
    </source>
</evidence>